<reference evidence="2 3" key="1">
    <citation type="submission" date="2020-02" db="EMBL/GenBank/DDBJ databases">
        <title>Ideonella bacterium strain TBM-1.</title>
        <authorList>
            <person name="Chen W.-M."/>
        </authorList>
    </citation>
    <scope>NUCLEOTIDE SEQUENCE [LARGE SCALE GENOMIC DNA]</scope>
    <source>
        <strain evidence="2 3">TBM-1</strain>
    </source>
</reference>
<evidence type="ECO:0000313" key="3">
    <source>
        <dbReference type="Proteomes" id="UP000484255"/>
    </source>
</evidence>
<evidence type="ECO:0000256" key="1">
    <source>
        <dbReference type="SAM" id="MobiDB-lite"/>
    </source>
</evidence>
<keyword evidence="3" id="KW-1185">Reference proteome</keyword>
<dbReference type="Proteomes" id="UP000484255">
    <property type="component" value="Unassembled WGS sequence"/>
</dbReference>
<dbReference type="AlphaFoldDB" id="A0A7C9PFN2"/>
<proteinExistence type="predicted"/>
<sequence>MTPVPRSTLHPGHPGCSCGVPAPLRPALRRLLTAWVVGGLVTGGLVTGGLASPANGQALPPGPASGPRALGRIPTPPTPASHAVVRTPAVGAQHTATALPPPPATLPRDPLRPPAAALTAAGGDPASPGGGAATPAPSPTTSRPPRLVIVMDGVPRVVERGWPRRPGERLGDTQLERVDPQALWLRDPQGQLQRWPLYPGVTLQPSSRPAEPAPTPGAKEARP</sequence>
<feature type="region of interest" description="Disordered" evidence="1">
    <location>
        <begin position="199"/>
        <end position="223"/>
    </location>
</feature>
<protein>
    <submittedName>
        <fullName evidence="2">Uncharacterized protein</fullName>
    </submittedName>
</protein>
<comment type="caution">
    <text evidence="2">The sequence shown here is derived from an EMBL/GenBank/DDBJ whole genome shotgun (WGS) entry which is preliminary data.</text>
</comment>
<organism evidence="2 3">
    <name type="scientific">Ideonella livida</name>
    <dbReference type="NCBI Taxonomy" id="2707176"/>
    <lineage>
        <taxon>Bacteria</taxon>
        <taxon>Pseudomonadati</taxon>
        <taxon>Pseudomonadota</taxon>
        <taxon>Betaproteobacteria</taxon>
        <taxon>Burkholderiales</taxon>
        <taxon>Sphaerotilaceae</taxon>
        <taxon>Ideonella</taxon>
    </lineage>
</organism>
<name>A0A7C9PFN2_9BURK</name>
<accession>A0A7C9PFN2</accession>
<dbReference type="EMBL" id="JAAGOH010000001">
    <property type="protein sequence ID" value="NDY89874.1"/>
    <property type="molecule type" value="Genomic_DNA"/>
</dbReference>
<dbReference type="RefSeq" id="WP_163455719.1">
    <property type="nucleotide sequence ID" value="NZ_JAAGOH010000001.1"/>
</dbReference>
<feature type="compositionally biased region" description="Low complexity" evidence="1">
    <location>
        <begin position="114"/>
        <end position="145"/>
    </location>
</feature>
<feature type="region of interest" description="Disordered" evidence="1">
    <location>
        <begin position="56"/>
        <end position="147"/>
    </location>
</feature>
<gene>
    <name evidence="2" type="ORF">G3A44_01550</name>
</gene>
<evidence type="ECO:0000313" key="2">
    <source>
        <dbReference type="EMBL" id="NDY89874.1"/>
    </source>
</evidence>